<sequence>MKFLAASLVILFPSASVRSLAVSSPPVTSREAQANKMSFLSSIPEGPPDAILGIAEAFKACTDENKVNVCVGAYRDSAGKPWILPSVRKAEERLLQDASANKEYAPIAGDAAYVNLALKFAYGADFNLDNVAGVQSLSGTGACRLGGHFFSKFAPKPAGLDKVPIYVPSPTWGNHIKIFGEAGMDVRRYRYYDSKTNRLDYDGLIEDLKDAPDGSVILLHACAHNPTGCDPTMDQWNDISKVIMSKSHHVFFDSAYQGFASGDAEADAAALRFFVSEGHNVVLAQSFAKNFGLYGERTGTLSVVCNSAEEKLAVMSQLKLIIRPMYSSPPIHGSSIVKTVLTDDNLTTEYYSNCKEMADRIKSMRGKLVETLKSVGSTHDWSHVTEQIGMFAFTGMSSDMCDELTSKHSIFLTRDGRISLAGLNDGNLEYVAKAIHSVSDGKSITSRCAAGLDQKYAQEVVGDGTNGQVGPFETALGEFYTGNALPVAVDAFSEVNEDANPQQHGKLIKQRRTTIVDTETDQEPACLAMLGGGRTSYPRDMVCTSSGGMFAASKGPWQLLESPLHPGGKEEVRVQDQDLNQAVQDNHWAEVYLLPTVGIVDSGDAPMTFADSSSSFATGETVEVCALQADHCAGEDSAVGALTPGAHWGGAGGIIYGKDTVRRVGSGCGSGASRDGVGCIIYGNVRGPDEVDAVRDAGVDGSTIVASWQCQGASWVGHRGAGGGGGGHGGPLAWRARRSTALERPASGETLREGQPYQAWHWDLKALQAVIDYSLAWPDDVDLCQFLSVHWWLKLGNLGDWGLGCGRPNGQILQTHSWYTFA</sequence>
<feature type="domain" description="Aminotransferase class I/classII large" evidence="10">
    <location>
        <begin position="65"/>
        <end position="435"/>
    </location>
</feature>
<dbReference type="GO" id="GO:0004069">
    <property type="term" value="F:L-aspartate:2-oxoglutarate aminotransferase activity"/>
    <property type="evidence" value="ECO:0007669"/>
    <property type="project" value="UniProtKB-EC"/>
</dbReference>
<keyword evidence="5" id="KW-0032">Aminotransferase</keyword>
<evidence type="ECO:0000256" key="2">
    <source>
        <dbReference type="ARBA" id="ARBA00007441"/>
    </source>
</evidence>
<evidence type="ECO:0000256" key="5">
    <source>
        <dbReference type="ARBA" id="ARBA00022576"/>
    </source>
</evidence>
<evidence type="ECO:0000256" key="7">
    <source>
        <dbReference type="ARBA" id="ARBA00022898"/>
    </source>
</evidence>
<dbReference type="FunFam" id="3.90.1150.10:FF:000001">
    <property type="entry name" value="Aspartate aminotransferase"/>
    <property type="match status" value="1"/>
</dbReference>
<dbReference type="EC" id="2.6.1.1" evidence="4"/>
<feature type="chain" id="PRO_5003837434" description="aspartate transaminase" evidence="9">
    <location>
        <begin position="20"/>
        <end position="822"/>
    </location>
</feature>
<keyword evidence="12" id="KW-1185">Reference proteome</keyword>
<dbReference type="Gene3D" id="3.90.1150.10">
    <property type="entry name" value="Aspartate Aminotransferase, domain 1"/>
    <property type="match status" value="1"/>
</dbReference>
<dbReference type="SUPFAM" id="SSF53383">
    <property type="entry name" value="PLP-dependent transferases"/>
    <property type="match status" value="1"/>
</dbReference>
<evidence type="ECO:0000256" key="1">
    <source>
        <dbReference type="ARBA" id="ARBA00001933"/>
    </source>
</evidence>
<comment type="caution">
    <text evidence="11">The sequence shown here is derived from an EMBL/GenBank/DDBJ whole genome shotgun (WGS) entry which is preliminary data.</text>
</comment>
<dbReference type="CDD" id="cd00609">
    <property type="entry name" value="AAT_like"/>
    <property type="match status" value="1"/>
</dbReference>
<organism evidence="11 12">
    <name type="scientific">Thalassiosira oceanica</name>
    <name type="common">Marine diatom</name>
    <dbReference type="NCBI Taxonomy" id="159749"/>
    <lineage>
        <taxon>Eukaryota</taxon>
        <taxon>Sar</taxon>
        <taxon>Stramenopiles</taxon>
        <taxon>Ochrophyta</taxon>
        <taxon>Bacillariophyta</taxon>
        <taxon>Coscinodiscophyceae</taxon>
        <taxon>Thalassiosirophycidae</taxon>
        <taxon>Thalassiosirales</taxon>
        <taxon>Thalassiosiraceae</taxon>
        <taxon>Thalassiosira</taxon>
    </lineage>
</organism>
<dbReference type="PRINTS" id="PR00799">
    <property type="entry name" value="TRANSAMINASE"/>
</dbReference>
<gene>
    <name evidence="11" type="ORF">THAOC_15049</name>
</gene>
<evidence type="ECO:0000256" key="4">
    <source>
        <dbReference type="ARBA" id="ARBA00012753"/>
    </source>
</evidence>
<dbReference type="OrthoDB" id="6752799at2759"/>
<proteinExistence type="inferred from homology"/>
<keyword evidence="9" id="KW-0732">Signal</keyword>
<comment type="cofactor">
    <cofactor evidence="1">
        <name>pyridoxal 5'-phosphate</name>
        <dbReference type="ChEBI" id="CHEBI:597326"/>
    </cofactor>
</comment>
<evidence type="ECO:0000259" key="10">
    <source>
        <dbReference type="Pfam" id="PF00155"/>
    </source>
</evidence>
<comment type="subunit">
    <text evidence="3">Homodimer.</text>
</comment>
<dbReference type="PANTHER" id="PTHR11879">
    <property type="entry name" value="ASPARTATE AMINOTRANSFERASE"/>
    <property type="match status" value="1"/>
</dbReference>
<comment type="similarity">
    <text evidence="2">Belongs to the class-I pyridoxal-phosphate-dependent aminotransferase family.</text>
</comment>
<dbReference type="eggNOG" id="KOG1411">
    <property type="taxonomic scope" value="Eukaryota"/>
</dbReference>
<dbReference type="Proteomes" id="UP000266841">
    <property type="component" value="Unassembled WGS sequence"/>
</dbReference>
<dbReference type="GO" id="GO:0005739">
    <property type="term" value="C:mitochondrion"/>
    <property type="evidence" value="ECO:0007669"/>
    <property type="project" value="TreeGrafter"/>
</dbReference>
<dbReference type="InterPro" id="IPR015421">
    <property type="entry name" value="PyrdxlP-dep_Trfase_major"/>
</dbReference>
<evidence type="ECO:0000256" key="3">
    <source>
        <dbReference type="ARBA" id="ARBA00011738"/>
    </source>
</evidence>
<dbReference type="InterPro" id="IPR000796">
    <property type="entry name" value="Asp_trans"/>
</dbReference>
<dbReference type="Pfam" id="PF00155">
    <property type="entry name" value="Aminotran_1_2"/>
    <property type="match status" value="1"/>
</dbReference>
<dbReference type="InterPro" id="IPR015424">
    <property type="entry name" value="PyrdxlP-dep_Trfase"/>
</dbReference>
<evidence type="ECO:0000256" key="8">
    <source>
        <dbReference type="ARBA" id="ARBA00030923"/>
    </source>
</evidence>
<feature type="signal peptide" evidence="9">
    <location>
        <begin position="1"/>
        <end position="19"/>
    </location>
</feature>
<evidence type="ECO:0000313" key="11">
    <source>
        <dbReference type="EMBL" id="EJK64236.1"/>
    </source>
</evidence>
<name>K0STC0_THAOC</name>
<dbReference type="GO" id="GO:0030170">
    <property type="term" value="F:pyridoxal phosphate binding"/>
    <property type="evidence" value="ECO:0007669"/>
    <property type="project" value="InterPro"/>
</dbReference>
<keyword evidence="7" id="KW-0663">Pyridoxal phosphate</keyword>
<dbReference type="EMBL" id="AGNL01017493">
    <property type="protein sequence ID" value="EJK64236.1"/>
    <property type="molecule type" value="Genomic_DNA"/>
</dbReference>
<dbReference type="PANTHER" id="PTHR11879:SF22">
    <property type="entry name" value="ASPARTATE AMINOTRANSFERASE, MITOCHONDRIAL"/>
    <property type="match status" value="1"/>
</dbReference>
<dbReference type="InterPro" id="IPR004839">
    <property type="entry name" value="Aminotransferase_I/II_large"/>
</dbReference>
<evidence type="ECO:0000313" key="12">
    <source>
        <dbReference type="Proteomes" id="UP000266841"/>
    </source>
</evidence>
<dbReference type="InterPro" id="IPR015422">
    <property type="entry name" value="PyrdxlP-dep_Trfase_small"/>
</dbReference>
<dbReference type="FunFam" id="3.40.640.10:FF:000066">
    <property type="entry name" value="Aspartate aminotransferase"/>
    <property type="match status" value="1"/>
</dbReference>
<dbReference type="GO" id="GO:0006520">
    <property type="term" value="P:amino acid metabolic process"/>
    <property type="evidence" value="ECO:0007669"/>
    <property type="project" value="InterPro"/>
</dbReference>
<dbReference type="NCBIfam" id="NF006719">
    <property type="entry name" value="PRK09257.1"/>
    <property type="match status" value="1"/>
</dbReference>
<evidence type="ECO:0000256" key="6">
    <source>
        <dbReference type="ARBA" id="ARBA00022679"/>
    </source>
</evidence>
<dbReference type="AlphaFoldDB" id="K0STC0"/>
<protein>
    <recommendedName>
        <fullName evidence="4">aspartate transaminase</fullName>
        <ecNumber evidence="4">2.6.1.1</ecNumber>
    </recommendedName>
    <alternativeName>
        <fullName evidence="8">Transaminase A</fullName>
    </alternativeName>
</protein>
<accession>K0STC0</accession>
<evidence type="ECO:0000256" key="9">
    <source>
        <dbReference type="SAM" id="SignalP"/>
    </source>
</evidence>
<keyword evidence="6" id="KW-0808">Transferase</keyword>
<dbReference type="Gene3D" id="3.40.640.10">
    <property type="entry name" value="Type I PLP-dependent aspartate aminotransferase-like (Major domain)"/>
    <property type="match status" value="1"/>
</dbReference>
<reference evidence="11 12" key="1">
    <citation type="journal article" date="2012" name="Genome Biol.">
        <title>Genome and low-iron response of an oceanic diatom adapted to chronic iron limitation.</title>
        <authorList>
            <person name="Lommer M."/>
            <person name="Specht M."/>
            <person name="Roy A.S."/>
            <person name="Kraemer L."/>
            <person name="Andreson R."/>
            <person name="Gutowska M.A."/>
            <person name="Wolf J."/>
            <person name="Bergner S.V."/>
            <person name="Schilhabel M.B."/>
            <person name="Klostermeier U.C."/>
            <person name="Beiko R.G."/>
            <person name="Rosenstiel P."/>
            <person name="Hippler M."/>
            <person name="Laroche J."/>
        </authorList>
    </citation>
    <scope>NUCLEOTIDE SEQUENCE [LARGE SCALE GENOMIC DNA]</scope>
    <source>
        <strain evidence="11 12">CCMP1005</strain>
    </source>
</reference>